<evidence type="ECO:0000259" key="6">
    <source>
        <dbReference type="PROSITE" id="PS51123"/>
    </source>
</evidence>
<evidence type="ECO:0000256" key="3">
    <source>
        <dbReference type="ARBA" id="ARBA00023237"/>
    </source>
</evidence>
<dbReference type="CDD" id="cd07185">
    <property type="entry name" value="OmpA_C-like"/>
    <property type="match status" value="1"/>
</dbReference>
<evidence type="ECO:0000313" key="8">
    <source>
        <dbReference type="Proteomes" id="UP000278351"/>
    </source>
</evidence>
<evidence type="ECO:0000313" key="7">
    <source>
        <dbReference type="EMBL" id="RPE08717.1"/>
    </source>
</evidence>
<dbReference type="PRINTS" id="PR01021">
    <property type="entry name" value="OMPADOMAIN"/>
</dbReference>
<dbReference type="InterPro" id="IPR006664">
    <property type="entry name" value="OMP_bac"/>
</dbReference>
<comment type="caution">
    <text evidence="7">The sequence shown here is derived from an EMBL/GenBank/DDBJ whole genome shotgun (WGS) entry which is preliminary data.</text>
</comment>
<evidence type="ECO:0000256" key="4">
    <source>
        <dbReference type="PROSITE-ProRule" id="PRU00473"/>
    </source>
</evidence>
<dbReference type="EMBL" id="RPDH01000002">
    <property type="protein sequence ID" value="RPE08717.1"/>
    <property type="molecule type" value="Genomic_DNA"/>
</dbReference>
<dbReference type="InterPro" id="IPR006665">
    <property type="entry name" value="OmpA-like"/>
</dbReference>
<dbReference type="PANTHER" id="PTHR30329:SF21">
    <property type="entry name" value="LIPOPROTEIN YIAD-RELATED"/>
    <property type="match status" value="1"/>
</dbReference>
<name>A0A3N4PXA8_9BACT</name>
<reference evidence="7 8" key="1">
    <citation type="submission" date="2018-11" db="EMBL/GenBank/DDBJ databases">
        <title>Chitinophaga lutea sp.nov., isolate from arsenic contaminated soil.</title>
        <authorList>
            <person name="Zong Y."/>
        </authorList>
    </citation>
    <scope>NUCLEOTIDE SEQUENCE [LARGE SCALE GENOMIC DNA]</scope>
    <source>
        <strain evidence="7 8">ZY74</strain>
    </source>
</reference>
<evidence type="ECO:0000256" key="2">
    <source>
        <dbReference type="ARBA" id="ARBA00023136"/>
    </source>
</evidence>
<keyword evidence="2 4" id="KW-0472">Membrane</keyword>
<keyword evidence="3" id="KW-0998">Cell outer membrane</keyword>
<keyword evidence="8" id="KW-1185">Reference proteome</keyword>
<dbReference type="OrthoDB" id="9782229at2"/>
<accession>A0A3N4PXA8</accession>
<dbReference type="InterPro" id="IPR036737">
    <property type="entry name" value="OmpA-like_sf"/>
</dbReference>
<dbReference type="RefSeq" id="WP_123847713.1">
    <property type="nucleotide sequence ID" value="NZ_RPDH01000002.1"/>
</dbReference>
<gene>
    <name evidence="7" type="ORF">EGT74_16920</name>
</gene>
<dbReference type="PANTHER" id="PTHR30329">
    <property type="entry name" value="STATOR ELEMENT OF FLAGELLAR MOTOR COMPLEX"/>
    <property type="match status" value="1"/>
</dbReference>
<dbReference type="GO" id="GO:0009279">
    <property type="term" value="C:cell outer membrane"/>
    <property type="evidence" value="ECO:0007669"/>
    <property type="project" value="UniProtKB-SubCell"/>
</dbReference>
<organism evidence="7 8">
    <name type="scientific">Chitinophaga lutea</name>
    <dbReference type="NCBI Taxonomy" id="2488634"/>
    <lineage>
        <taxon>Bacteria</taxon>
        <taxon>Pseudomonadati</taxon>
        <taxon>Bacteroidota</taxon>
        <taxon>Chitinophagia</taxon>
        <taxon>Chitinophagales</taxon>
        <taxon>Chitinophagaceae</taxon>
        <taxon>Chitinophaga</taxon>
    </lineage>
</organism>
<dbReference type="Proteomes" id="UP000278351">
    <property type="component" value="Unassembled WGS sequence"/>
</dbReference>
<sequence length="176" mass="19586">MIFKAVNLRNSLLVAAAVTLLASCAASRKTTSTQQYMSKQYKELKDVLNEAEVSIISDSVKVIFPNNVLFASGADQLKEEIKPTFGRFANVLKKYDKTKIIVTGYTDNTGNEQYNNALSEKRAVNGKALLVENGVAADRMFTWGFGQRVPVASNDTEEGRAKNRRVEFVILYDVKH</sequence>
<evidence type="ECO:0000256" key="1">
    <source>
        <dbReference type="ARBA" id="ARBA00004442"/>
    </source>
</evidence>
<dbReference type="PROSITE" id="PS51123">
    <property type="entry name" value="OMPA_2"/>
    <property type="match status" value="1"/>
</dbReference>
<dbReference type="Pfam" id="PF00691">
    <property type="entry name" value="OmpA"/>
    <property type="match status" value="1"/>
</dbReference>
<proteinExistence type="predicted"/>
<dbReference type="PROSITE" id="PS51257">
    <property type="entry name" value="PROKAR_LIPOPROTEIN"/>
    <property type="match status" value="1"/>
</dbReference>
<dbReference type="Gene3D" id="3.30.1330.60">
    <property type="entry name" value="OmpA-like domain"/>
    <property type="match status" value="1"/>
</dbReference>
<feature type="domain" description="OmpA-like" evidence="6">
    <location>
        <begin position="57"/>
        <end position="174"/>
    </location>
</feature>
<dbReference type="AlphaFoldDB" id="A0A3N4PXA8"/>
<keyword evidence="5" id="KW-0732">Signal</keyword>
<evidence type="ECO:0000256" key="5">
    <source>
        <dbReference type="SAM" id="SignalP"/>
    </source>
</evidence>
<dbReference type="SUPFAM" id="SSF103088">
    <property type="entry name" value="OmpA-like"/>
    <property type="match status" value="1"/>
</dbReference>
<dbReference type="InterPro" id="IPR050330">
    <property type="entry name" value="Bact_OuterMem_StrucFunc"/>
</dbReference>
<feature type="signal peptide" evidence="5">
    <location>
        <begin position="1"/>
        <end position="25"/>
    </location>
</feature>
<feature type="chain" id="PRO_5018148609" evidence="5">
    <location>
        <begin position="26"/>
        <end position="176"/>
    </location>
</feature>
<dbReference type="PRINTS" id="PR01023">
    <property type="entry name" value="NAFLGMOTY"/>
</dbReference>
<comment type="subcellular location">
    <subcellularLocation>
        <location evidence="1">Cell outer membrane</location>
    </subcellularLocation>
</comment>
<protein>
    <submittedName>
        <fullName evidence="7">OmpA family protein</fullName>
    </submittedName>
</protein>